<reference evidence="7" key="1">
    <citation type="submission" date="2017-09" db="EMBL/GenBank/DDBJ databases">
        <authorList>
            <person name="Feng G."/>
            <person name="Zhu H."/>
        </authorList>
    </citation>
    <scope>NUCLEOTIDE SEQUENCE [LARGE SCALE GENOMIC DNA]</scope>
    <source>
        <strain evidence="7">1PNM-20</strain>
    </source>
</reference>
<protein>
    <submittedName>
        <fullName evidence="6">GntR family transcriptional regulator</fullName>
    </submittedName>
</protein>
<proteinExistence type="predicted"/>
<keyword evidence="7" id="KW-1185">Reference proteome</keyword>
<dbReference type="GO" id="GO:0003700">
    <property type="term" value="F:DNA-binding transcription factor activity"/>
    <property type="evidence" value="ECO:0007669"/>
    <property type="project" value="InterPro"/>
</dbReference>
<dbReference type="InterPro" id="IPR011711">
    <property type="entry name" value="GntR_C"/>
</dbReference>
<keyword evidence="3" id="KW-0804">Transcription</keyword>
<dbReference type="AlphaFoldDB" id="A0A2A2SIM6"/>
<dbReference type="PANTHER" id="PTHR43537">
    <property type="entry name" value="TRANSCRIPTIONAL REGULATOR, GNTR FAMILY"/>
    <property type="match status" value="1"/>
</dbReference>
<dbReference type="PRINTS" id="PR00035">
    <property type="entry name" value="HTHGNTR"/>
</dbReference>
<keyword evidence="1" id="KW-0805">Transcription regulation</keyword>
<evidence type="ECO:0000256" key="3">
    <source>
        <dbReference type="ARBA" id="ARBA00023163"/>
    </source>
</evidence>
<evidence type="ECO:0000256" key="4">
    <source>
        <dbReference type="SAM" id="MobiDB-lite"/>
    </source>
</evidence>
<feature type="region of interest" description="Disordered" evidence="4">
    <location>
        <begin position="235"/>
        <end position="268"/>
    </location>
</feature>
<keyword evidence="2" id="KW-0238">DNA-binding</keyword>
<dbReference type="CDD" id="cd07377">
    <property type="entry name" value="WHTH_GntR"/>
    <property type="match status" value="1"/>
</dbReference>
<feature type="domain" description="HTH gntR-type" evidence="5">
    <location>
        <begin position="29"/>
        <end position="97"/>
    </location>
</feature>
<dbReference type="Gene3D" id="1.10.10.10">
    <property type="entry name" value="Winged helix-like DNA-binding domain superfamily/Winged helix DNA-binding domain"/>
    <property type="match status" value="1"/>
</dbReference>
<dbReference type="InterPro" id="IPR008920">
    <property type="entry name" value="TF_FadR/GntR_C"/>
</dbReference>
<dbReference type="Proteomes" id="UP000218151">
    <property type="component" value="Unassembled WGS sequence"/>
</dbReference>
<dbReference type="InterPro" id="IPR000524">
    <property type="entry name" value="Tscrpt_reg_HTH_GntR"/>
</dbReference>
<dbReference type="SMART" id="SM00895">
    <property type="entry name" value="FCD"/>
    <property type="match status" value="1"/>
</dbReference>
<organism evidence="6 7">
    <name type="scientific">Sphingomonas lenta</name>
    <dbReference type="NCBI Taxonomy" id="1141887"/>
    <lineage>
        <taxon>Bacteria</taxon>
        <taxon>Pseudomonadati</taxon>
        <taxon>Pseudomonadota</taxon>
        <taxon>Alphaproteobacteria</taxon>
        <taxon>Sphingomonadales</taxon>
        <taxon>Sphingomonadaceae</taxon>
        <taxon>Sphingomonas</taxon>
    </lineage>
</organism>
<evidence type="ECO:0000256" key="2">
    <source>
        <dbReference type="ARBA" id="ARBA00023125"/>
    </source>
</evidence>
<dbReference type="InterPro" id="IPR036390">
    <property type="entry name" value="WH_DNA-bd_sf"/>
</dbReference>
<dbReference type="InterPro" id="IPR036388">
    <property type="entry name" value="WH-like_DNA-bd_sf"/>
</dbReference>
<feature type="compositionally biased region" description="Basic and acidic residues" evidence="4">
    <location>
        <begin position="244"/>
        <end position="268"/>
    </location>
</feature>
<dbReference type="SMART" id="SM00345">
    <property type="entry name" value="HTH_GNTR"/>
    <property type="match status" value="1"/>
</dbReference>
<gene>
    <name evidence="6" type="ORF">CKY28_07145</name>
</gene>
<dbReference type="PROSITE" id="PS50949">
    <property type="entry name" value="HTH_GNTR"/>
    <property type="match status" value="1"/>
</dbReference>
<dbReference type="GO" id="GO:0003677">
    <property type="term" value="F:DNA binding"/>
    <property type="evidence" value="ECO:0007669"/>
    <property type="project" value="UniProtKB-KW"/>
</dbReference>
<dbReference type="SUPFAM" id="SSF48008">
    <property type="entry name" value="GntR ligand-binding domain-like"/>
    <property type="match status" value="1"/>
</dbReference>
<dbReference type="Gene3D" id="1.20.120.530">
    <property type="entry name" value="GntR ligand-binding domain-like"/>
    <property type="match status" value="1"/>
</dbReference>
<dbReference type="EMBL" id="NSLI01000002">
    <property type="protein sequence ID" value="PAX09092.1"/>
    <property type="molecule type" value="Genomic_DNA"/>
</dbReference>
<evidence type="ECO:0000259" key="5">
    <source>
        <dbReference type="PROSITE" id="PS50949"/>
    </source>
</evidence>
<sequence>MTSLKISANRSGREDAMEQRMQIRMPARRSLASELVEQLRGQIEAGVLAPGDKIPTERELVEDSGVSRTVVREAIARLAAEGMVEPRQGSGVFVTEPPPPAFQVTHGELGDLIEVCRLLELRLAVETEMAGLAAERRSETDVAEMQGLVSRIAADIADRGDGTEADEALHLTIARASGNQYFVRFLEFLGTRLVPRRGLVTDESPEERRDYLTAVHDEHRALVDAIARKDADAARQAARRHLEHGRGKLERFIERQRGADKPARRPRG</sequence>
<evidence type="ECO:0000313" key="7">
    <source>
        <dbReference type="Proteomes" id="UP000218151"/>
    </source>
</evidence>
<evidence type="ECO:0000256" key="1">
    <source>
        <dbReference type="ARBA" id="ARBA00023015"/>
    </source>
</evidence>
<dbReference type="Pfam" id="PF07729">
    <property type="entry name" value="FCD"/>
    <property type="match status" value="1"/>
</dbReference>
<evidence type="ECO:0000313" key="6">
    <source>
        <dbReference type="EMBL" id="PAX09092.1"/>
    </source>
</evidence>
<dbReference type="PANTHER" id="PTHR43537:SF5">
    <property type="entry name" value="UXU OPERON TRANSCRIPTIONAL REGULATOR"/>
    <property type="match status" value="1"/>
</dbReference>
<dbReference type="Pfam" id="PF00392">
    <property type="entry name" value="GntR"/>
    <property type="match status" value="1"/>
</dbReference>
<accession>A0A2A2SIM6</accession>
<dbReference type="SUPFAM" id="SSF46785">
    <property type="entry name" value="Winged helix' DNA-binding domain"/>
    <property type="match status" value="1"/>
</dbReference>
<comment type="caution">
    <text evidence="6">The sequence shown here is derived from an EMBL/GenBank/DDBJ whole genome shotgun (WGS) entry which is preliminary data.</text>
</comment>
<dbReference type="OrthoDB" id="9809707at2"/>
<name>A0A2A2SIM6_9SPHN</name>